<keyword evidence="2" id="KW-1185">Reference proteome</keyword>
<dbReference type="EMBL" id="SOML01000016">
    <property type="protein sequence ID" value="TFD92821.1"/>
    <property type="molecule type" value="Genomic_DNA"/>
</dbReference>
<reference evidence="1 2" key="1">
    <citation type="submission" date="2019-03" db="EMBL/GenBank/DDBJ databases">
        <title>San Antonio Military Medical Center submission to MRSN (WRAIR), pending publication.</title>
        <authorList>
            <person name="Blyth D.M."/>
            <person name="Mccarthy S.L."/>
            <person name="Schall S.E."/>
            <person name="Stam J.A."/>
            <person name="Ong A.C."/>
            <person name="Mcgann P.T."/>
        </authorList>
    </citation>
    <scope>NUCLEOTIDE SEQUENCE [LARGE SCALE GENOMIC DNA]</scope>
    <source>
        <strain evidence="1 2">MRSN571793</strain>
    </source>
</reference>
<protein>
    <submittedName>
        <fullName evidence="1">Uncharacterized protein</fullName>
    </submittedName>
</protein>
<evidence type="ECO:0000313" key="2">
    <source>
        <dbReference type="Proteomes" id="UP000297861"/>
    </source>
</evidence>
<accession>A0A4Y8KYU7</accession>
<evidence type="ECO:0000313" key="1">
    <source>
        <dbReference type="EMBL" id="TFD92821.1"/>
    </source>
</evidence>
<organism evidence="1 2">
    <name type="scientific">Dysgonomonas capnocytophagoides</name>
    <dbReference type="NCBI Taxonomy" id="45254"/>
    <lineage>
        <taxon>Bacteria</taxon>
        <taxon>Pseudomonadati</taxon>
        <taxon>Bacteroidota</taxon>
        <taxon>Bacteroidia</taxon>
        <taxon>Bacteroidales</taxon>
        <taxon>Dysgonomonadaceae</taxon>
        <taxon>Dysgonomonas</taxon>
    </lineage>
</organism>
<sequence length="78" mass="9214">MPMNRLLSTEFFCLLKENSQTVSNDEMQQAYETFVKEVLTLNQSEADFKTIFRELNVTRIEFKTLQAQILCEQREKCA</sequence>
<proteinExistence type="predicted"/>
<comment type="caution">
    <text evidence="1">The sequence shown here is derived from an EMBL/GenBank/DDBJ whole genome shotgun (WGS) entry which is preliminary data.</text>
</comment>
<dbReference type="OrthoDB" id="997427at2"/>
<name>A0A4Y8KYU7_9BACT</name>
<dbReference type="AlphaFoldDB" id="A0A4Y8KYU7"/>
<gene>
    <name evidence="1" type="ORF">E2605_18455</name>
</gene>
<dbReference type="Proteomes" id="UP000297861">
    <property type="component" value="Unassembled WGS sequence"/>
</dbReference>